<evidence type="ECO:0000256" key="8">
    <source>
        <dbReference type="SAM" id="Phobius"/>
    </source>
</evidence>
<dbReference type="InterPro" id="IPR003594">
    <property type="entry name" value="HATPase_dom"/>
</dbReference>
<dbReference type="InterPro" id="IPR011123">
    <property type="entry name" value="Y_Y_Y"/>
</dbReference>
<dbReference type="SUPFAM" id="SSF47384">
    <property type="entry name" value="Homodimeric domain of signal transducing histidine kinase"/>
    <property type="match status" value="1"/>
</dbReference>
<dbReference type="InterPro" id="IPR036097">
    <property type="entry name" value="HisK_dim/P_sf"/>
</dbReference>
<dbReference type="GO" id="GO:0016301">
    <property type="term" value="F:kinase activity"/>
    <property type="evidence" value="ECO:0007669"/>
    <property type="project" value="UniProtKB-KW"/>
</dbReference>
<feature type="transmembrane region" description="Helical" evidence="8">
    <location>
        <begin position="723"/>
        <end position="745"/>
    </location>
</feature>
<feature type="domain" description="Histidine kinase" evidence="10">
    <location>
        <begin position="781"/>
        <end position="998"/>
    </location>
</feature>
<dbReference type="SMART" id="SM00388">
    <property type="entry name" value="HisKA"/>
    <property type="match status" value="1"/>
</dbReference>
<dbReference type="Pfam" id="PF12833">
    <property type="entry name" value="HTH_18"/>
    <property type="match status" value="1"/>
</dbReference>
<evidence type="ECO:0000259" key="11">
    <source>
        <dbReference type="PROSITE" id="PS50110"/>
    </source>
</evidence>
<dbReference type="PROSITE" id="PS00041">
    <property type="entry name" value="HTH_ARAC_FAMILY_1"/>
    <property type="match status" value="1"/>
</dbReference>
<evidence type="ECO:0000256" key="4">
    <source>
        <dbReference type="ARBA" id="ARBA00023015"/>
    </source>
</evidence>
<keyword evidence="8" id="KW-0472">Membrane</keyword>
<dbReference type="InterPro" id="IPR015943">
    <property type="entry name" value="WD40/YVTN_repeat-like_dom_sf"/>
</dbReference>
<dbReference type="SMART" id="SM00342">
    <property type="entry name" value="HTH_ARAC"/>
    <property type="match status" value="1"/>
</dbReference>
<proteinExistence type="predicted"/>
<dbReference type="Gene3D" id="2.130.10.10">
    <property type="entry name" value="YVTN repeat-like/Quinoprotein amine dehydrogenase"/>
    <property type="match status" value="2"/>
</dbReference>
<dbReference type="CDD" id="cd00082">
    <property type="entry name" value="HisKA"/>
    <property type="match status" value="1"/>
</dbReference>
<dbReference type="InterPro" id="IPR013783">
    <property type="entry name" value="Ig-like_fold"/>
</dbReference>
<protein>
    <recommendedName>
        <fullName evidence="2">histidine kinase</fullName>
        <ecNumber evidence="2">2.7.13.3</ecNumber>
    </recommendedName>
</protein>
<feature type="domain" description="HTH araC/xylS-type" evidence="9">
    <location>
        <begin position="1177"/>
        <end position="1276"/>
    </location>
</feature>
<gene>
    <name evidence="12" type="ORF">GCM10011506_21920</name>
</gene>
<dbReference type="Gene3D" id="3.30.565.10">
    <property type="entry name" value="Histidine kinase-like ATPase, C-terminal domain"/>
    <property type="match status" value="1"/>
</dbReference>
<keyword evidence="6" id="KW-0804">Transcription</keyword>
<evidence type="ECO:0000259" key="9">
    <source>
        <dbReference type="PROSITE" id="PS01124"/>
    </source>
</evidence>
<dbReference type="CDD" id="cd17574">
    <property type="entry name" value="REC_OmpR"/>
    <property type="match status" value="1"/>
</dbReference>
<reference evidence="13" key="1">
    <citation type="journal article" date="2019" name="Int. J. Syst. Evol. Microbiol.">
        <title>The Global Catalogue of Microorganisms (GCM) 10K type strain sequencing project: providing services to taxonomists for standard genome sequencing and annotation.</title>
        <authorList>
            <consortium name="The Broad Institute Genomics Platform"/>
            <consortium name="The Broad Institute Genome Sequencing Center for Infectious Disease"/>
            <person name="Wu L."/>
            <person name="Ma J."/>
        </authorList>
    </citation>
    <scope>NUCLEOTIDE SEQUENCE [LARGE SCALE GENOMIC DNA]</scope>
    <source>
        <strain evidence="13">CGMCC 1.10832</strain>
    </source>
</reference>
<accession>A0ABQ1M7V7</accession>
<dbReference type="Pfam" id="PF00072">
    <property type="entry name" value="Response_reg"/>
    <property type="match status" value="1"/>
</dbReference>
<evidence type="ECO:0000256" key="7">
    <source>
        <dbReference type="PROSITE-ProRule" id="PRU00169"/>
    </source>
</evidence>
<dbReference type="Pfam" id="PF00512">
    <property type="entry name" value="HisKA"/>
    <property type="match status" value="1"/>
</dbReference>
<dbReference type="Gene3D" id="1.10.287.130">
    <property type="match status" value="1"/>
</dbReference>
<feature type="modified residue" description="4-aspartylphosphate" evidence="7">
    <location>
        <position position="1078"/>
    </location>
</feature>
<dbReference type="Gene3D" id="1.10.10.60">
    <property type="entry name" value="Homeodomain-like"/>
    <property type="match status" value="1"/>
</dbReference>
<dbReference type="InterPro" id="IPR018060">
    <property type="entry name" value="HTH_AraC"/>
</dbReference>
<evidence type="ECO:0000256" key="6">
    <source>
        <dbReference type="ARBA" id="ARBA00023163"/>
    </source>
</evidence>
<dbReference type="InterPro" id="IPR005467">
    <property type="entry name" value="His_kinase_dom"/>
</dbReference>
<dbReference type="PROSITE" id="PS01124">
    <property type="entry name" value="HTH_ARAC_FAMILY_2"/>
    <property type="match status" value="1"/>
</dbReference>
<dbReference type="InterPro" id="IPR003661">
    <property type="entry name" value="HisK_dim/P_dom"/>
</dbReference>
<dbReference type="InterPro" id="IPR011044">
    <property type="entry name" value="Quino_amine_DH_bsu"/>
</dbReference>
<organism evidence="12 13">
    <name type="scientific">Marivirga lumbricoides</name>
    <dbReference type="NCBI Taxonomy" id="1046115"/>
    <lineage>
        <taxon>Bacteria</taxon>
        <taxon>Pseudomonadati</taxon>
        <taxon>Bacteroidota</taxon>
        <taxon>Cytophagia</taxon>
        <taxon>Cytophagales</taxon>
        <taxon>Marivirgaceae</taxon>
        <taxon>Marivirga</taxon>
    </lineage>
</organism>
<feature type="domain" description="Response regulatory" evidence="11">
    <location>
        <begin position="1030"/>
        <end position="1145"/>
    </location>
</feature>
<dbReference type="Proteomes" id="UP000636010">
    <property type="component" value="Unassembled WGS sequence"/>
</dbReference>
<name>A0ABQ1M7V7_9BACT</name>
<comment type="caution">
    <text evidence="12">The sequence shown here is derived from an EMBL/GenBank/DDBJ whole genome shotgun (WGS) entry which is preliminary data.</text>
</comment>
<dbReference type="SUPFAM" id="SSF52172">
    <property type="entry name" value="CheY-like"/>
    <property type="match status" value="1"/>
</dbReference>
<keyword evidence="4" id="KW-0805">Transcription regulation</keyword>
<keyword evidence="5" id="KW-0238">DNA-binding</keyword>
<dbReference type="PROSITE" id="PS50109">
    <property type="entry name" value="HIS_KIN"/>
    <property type="match status" value="1"/>
</dbReference>
<evidence type="ECO:0000313" key="13">
    <source>
        <dbReference type="Proteomes" id="UP000636010"/>
    </source>
</evidence>
<dbReference type="InterPro" id="IPR011006">
    <property type="entry name" value="CheY-like_superfamily"/>
</dbReference>
<dbReference type="PANTHER" id="PTHR43547:SF2">
    <property type="entry name" value="HYBRID SIGNAL TRANSDUCTION HISTIDINE KINASE C"/>
    <property type="match status" value="1"/>
</dbReference>
<dbReference type="SMART" id="SM00387">
    <property type="entry name" value="HATPase_c"/>
    <property type="match status" value="1"/>
</dbReference>
<keyword evidence="8" id="KW-0812">Transmembrane</keyword>
<dbReference type="PANTHER" id="PTHR43547">
    <property type="entry name" value="TWO-COMPONENT HISTIDINE KINASE"/>
    <property type="match status" value="1"/>
</dbReference>
<dbReference type="PROSITE" id="PS50110">
    <property type="entry name" value="RESPONSE_REGULATORY"/>
    <property type="match status" value="1"/>
</dbReference>
<dbReference type="InterPro" id="IPR004358">
    <property type="entry name" value="Sig_transdc_His_kin-like_C"/>
</dbReference>
<keyword evidence="3 7" id="KW-0597">Phosphoprotein</keyword>
<dbReference type="Pfam" id="PF07495">
    <property type="entry name" value="Y_Y_Y"/>
    <property type="match status" value="1"/>
</dbReference>
<evidence type="ECO:0000256" key="5">
    <source>
        <dbReference type="ARBA" id="ARBA00023125"/>
    </source>
</evidence>
<dbReference type="Gene3D" id="3.40.50.2300">
    <property type="match status" value="1"/>
</dbReference>
<evidence type="ECO:0000256" key="3">
    <source>
        <dbReference type="ARBA" id="ARBA00022553"/>
    </source>
</evidence>
<sequence>MWFGTKDGLNRFDGYSFKIFRGTPNDSTGLVSNIIQTLYEKDGKLWVGTDKGLYEYNAQLETLRLVKFTANRIIRAIYQDDRNNLWFIADLTLFKYNTNTKDLHEYKIDKYFGATSITSTPRGDLYVSTDSGEINQYDPTLDTFRSFNIFRKSEKTSYRWIEKIYAVDDETLLIGTQSQGVKIFDINTGSYKDVLPFDIDHGELFVRDFVKENEETYWVATESGVFIYDVKEQTFTNLKKSYNNPYAISDNAVYSVYRDKEGGIWAGTYFGGVNYYPKQYTSFKKYFPKTGENSLSGNAVREICQDQYGNLWIGTEDAGINKFNPDTGLFKSYGPARDKSNLSHYNIHGLLAIENELWIGTFHHGIDVMDLTSGKIIRHYSADGKSGSFRSNFIYCIYQTRSGTILIATSQGLYRFNSTSDDFTALPEEADIYPYTTVVMQATNGTIWAGTFKEGVYYFNEKTKEKGFFKYDSQNKSSLSNNAISSIFEDSKKQIWIATENGLNKFNPSGNNFIRYSTKNGLPSNVIYDLLEDDQNNLWISTSKGLACFNPETEQVKVFTKAHGLLSDQFNYNSSFKTDEGIMYFGSVKGMISFNPAEFVNDTYVPPIYITGFQMQNEELPIQEENSPLVNAINYTDKIVLPHNASSFSIDFAALSYTAPEMTEYAYKMAGLDNQWTYLKTNRKIYFTELAPGSYTFKVKASNSSGLWNDEAATLNIVISPPWWAGNLAYVLYTLLGGLIIFLSVRNYHKKIEKKNRRKLSLLENEKEKEIYQAKIEFFTNIAHEIRTPLTLIKGPLESVIKASSNNHTIGNNLLIMEKNTNRLLELTNQLLDFRKTEIKGFSLTFVKADVMEILKETFERFKLAAEQKGLLWSIDISQNHLYAYVDPEALTKIFSNLFSNAVKYGEQSSSVHLLPFNANEDSNFTIIFKNDGSVIPMSLRAKVFEPFFRLEENENQSGTGIGLPLARSLAELHKGTLELDLTNITQNVFILTLPVHQEKEFNLYDEDKLEVDDKEVTDHLQEEASTKPVILIVDDNLEMLDFIENEIGHEYAIIKTTNGTEALQVLSNQNVQLVVSDVLMPQVGGFELCKQIKTNIDNSHIPVILLTAKNTLQAKIEGLESGADAYLEKPFSSEHLQVQIANLLQNRNKIKEYFSSSPLAHLKSMAYSKTDEKFLEKLDEAICKNITDHDLNVEYLAEIMNMSKPTLYRKIKVLSNLTPNELINLARLKKAAELLMEGEYRIYEVASLVGYNSQTSFGRNFLKQFGMTPSEYASQKDKV</sequence>
<keyword evidence="12" id="KW-0418">Kinase</keyword>
<dbReference type="Gene3D" id="2.60.40.10">
    <property type="entry name" value="Immunoglobulins"/>
    <property type="match status" value="1"/>
</dbReference>
<dbReference type="InterPro" id="IPR009057">
    <property type="entry name" value="Homeodomain-like_sf"/>
</dbReference>
<evidence type="ECO:0000313" key="12">
    <source>
        <dbReference type="EMBL" id="GGC36150.1"/>
    </source>
</evidence>
<dbReference type="SUPFAM" id="SSF50969">
    <property type="entry name" value="YVTN repeat-like/Quinoprotein amine dehydrogenase"/>
    <property type="match status" value="1"/>
</dbReference>
<dbReference type="InterPro" id="IPR011110">
    <property type="entry name" value="Reg_prop"/>
</dbReference>
<dbReference type="InterPro" id="IPR018062">
    <property type="entry name" value="HTH_AraC-typ_CS"/>
</dbReference>
<dbReference type="SUPFAM" id="SSF55874">
    <property type="entry name" value="ATPase domain of HSP90 chaperone/DNA topoisomerase II/histidine kinase"/>
    <property type="match status" value="1"/>
</dbReference>
<evidence type="ECO:0000256" key="2">
    <source>
        <dbReference type="ARBA" id="ARBA00012438"/>
    </source>
</evidence>
<dbReference type="SUPFAM" id="SSF46689">
    <property type="entry name" value="Homeodomain-like"/>
    <property type="match status" value="1"/>
</dbReference>
<dbReference type="EC" id="2.7.13.3" evidence="2"/>
<dbReference type="PRINTS" id="PR00344">
    <property type="entry name" value="BCTRLSENSOR"/>
</dbReference>
<dbReference type="InterPro" id="IPR001789">
    <property type="entry name" value="Sig_transdc_resp-reg_receiver"/>
</dbReference>
<keyword evidence="12" id="KW-0808">Transferase</keyword>
<keyword evidence="13" id="KW-1185">Reference proteome</keyword>
<dbReference type="SMART" id="SM00448">
    <property type="entry name" value="REC"/>
    <property type="match status" value="1"/>
</dbReference>
<dbReference type="Pfam" id="PF02518">
    <property type="entry name" value="HATPase_c"/>
    <property type="match status" value="1"/>
</dbReference>
<keyword evidence="8" id="KW-1133">Transmembrane helix</keyword>
<evidence type="ECO:0000259" key="10">
    <source>
        <dbReference type="PROSITE" id="PS50109"/>
    </source>
</evidence>
<comment type="catalytic activity">
    <reaction evidence="1">
        <text>ATP + protein L-histidine = ADP + protein N-phospho-L-histidine.</text>
        <dbReference type="EC" id="2.7.13.3"/>
    </reaction>
</comment>
<evidence type="ECO:0000256" key="1">
    <source>
        <dbReference type="ARBA" id="ARBA00000085"/>
    </source>
</evidence>
<dbReference type="Pfam" id="PF07494">
    <property type="entry name" value="Reg_prop"/>
    <property type="match status" value="5"/>
</dbReference>
<dbReference type="SUPFAM" id="SSF63829">
    <property type="entry name" value="Calcium-dependent phosphotriesterase"/>
    <property type="match status" value="2"/>
</dbReference>
<dbReference type="EMBL" id="BMEC01000006">
    <property type="protein sequence ID" value="GGC36150.1"/>
    <property type="molecule type" value="Genomic_DNA"/>
</dbReference>
<dbReference type="InterPro" id="IPR036890">
    <property type="entry name" value="HATPase_C_sf"/>
</dbReference>